<sequence length="242" mass="27364">MSKIQTNDDVSPCVTVVMPVYNEAATVSKVIQEVLAQRPLLELVIVDDCSTDGTFAQLQELAQMDRRIALTRHDVNQGKGAALRTGIAQATSEIVIIQDADLEYDPGEYYRLLAPILSGKADVVFGSRFQGGESAHRVLYFWHSVGNKFLTMCSNMATDLNLTDMETCYKTFRREVIQKIQIQENRFGVEPEITAKVAKANLRIYEVGISYSGRTYAEGKKIGWRDGLKAFWCIWKYNFWDN</sequence>
<dbReference type="RefSeq" id="WP_348262191.1">
    <property type="nucleotide sequence ID" value="NZ_CP121196.1"/>
</dbReference>
<name>A0AAU7DHU4_9BACT</name>
<proteinExistence type="predicted"/>
<dbReference type="CDD" id="cd04179">
    <property type="entry name" value="DPM_DPG-synthase_like"/>
    <property type="match status" value="1"/>
</dbReference>
<feature type="domain" description="Glycosyltransferase 2-like" evidence="1">
    <location>
        <begin position="15"/>
        <end position="180"/>
    </location>
</feature>
<dbReference type="InterPro" id="IPR050256">
    <property type="entry name" value="Glycosyltransferase_2"/>
</dbReference>
<dbReference type="Gene3D" id="3.90.550.10">
    <property type="entry name" value="Spore Coat Polysaccharide Biosynthesis Protein SpsA, Chain A"/>
    <property type="match status" value="1"/>
</dbReference>
<evidence type="ECO:0000259" key="1">
    <source>
        <dbReference type="Pfam" id="PF00535"/>
    </source>
</evidence>
<gene>
    <name evidence="2" type="ORF">P8935_20600</name>
</gene>
<organism evidence="2">
    <name type="scientific">Telmatobacter sp. DSM 110680</name>
    <dbReference type="NCBI Taxonomy" id="3036704"/>
    <lineage>
        <taxon>Bacteria</taxon>
        <taxon>Pseudomonadati</taxon>
        <taxon>Acidobacteriota</taxon>
        <taxon>Terriglobia</taxon>
        <taxon>Terriglobales</taxon>
        <taxon>Acidobacteriaceae</taxon>
        <taxon>Telmatobacter</taxon>
    </lineage>
</organism>
<dbReference type="Pfam" id="PF00535">
    <property type="entry name" value="Glycos_transf_2"/>
    <property type="match status" value="1"/>
</dbReference>
<accession>A0AAU7DHU4</accession>
<protein>
    <submittedName>
        <fullName evidence="2">Glycosyltransferase family 2 protein</fullName>
    </submittedName>
</protein>
<dbReference type="AlphaFoldDB" id="A0AAU7DHU4"/>
<reference evidence="2" key="1">
    <citation type="submission" date="2023-03" db="EMBL/GenBank/DDBJ databases">
        <title>Edaphobacter sp.</title>
        <authorList>
            <person name="Huber K.J."/>
            <person name="Papendorf J."/>
            <person name="Pilke C."/>
            <person name="Bunk B."/>
            <person name="Sproeer C."/>
            <person name="Pester M."/>
        </authorList>
    </citation>
    <scope>NUCLEOTIDE SEQUENCE</scope>
    <source>
        <strain evidence="2">DSM 110680</strain>
    </source>
</reference>
<dbReference type="PANTHER" id="PTHR48090:SF7">
    <property type="entry name" value="RFBJ PROTEIN"/>
    <property type="match status" value="1"/>
</dbReference>
<dbReference type="InterPro" id="IPR001173">
    <property type="entry name" value="Glyco_trans_2-like"/>
</dbReference>
<dbReference type="InterPro" id="IPR029044">
    <property type="entry name" value="Nucleotide-diphossugar_trans"/>
</dbReference>
<evidence type="ECO:0000313" key="2">
    <source>
        <dbReference type="EMBL" id="XBH16961.1"/>
    </source>
</evidence>
<dbReference type="PANTHER" id="PTHR48090">
    <property type="entry name" value="UNDECAPRENYL-PHOSPHATE 4-DEOXY-4-FORMAMIDO-L-ARABINOSE TRANSFERASE-RELATED"/>
    <property type="match status" value="1"/>
</dbReference>
<dbReference type="SUPFAM" id="SSF53448">
    <property type="entry name" value="Nucleotide-diphospho-sugar transferases"/>
    <property type="match status" value="1"/>
</dbReference>
<dbReference type="EMBL" id="CP121196">
    <property type="protein sequence ID" value="XBH16961.1"/>
    <property type="molecule type" value="Genomic_DNA"/>
</dbReference>